<dbReference type="RefSeq" id="WP_343793967.1">
    <property type="nucleotide sequence ID" value="NZ_BAAAGA010000005.1"/>
</dbReference>
<name>A0ABP3S4V5_9CAUL</name>
<gene>
    <name evidence="2" type="ORF">GCM10009422_23400</name>
</gene>
<reference evidence="3" key="1">
    <citation type="journal article" date="2019" name="Int. J. Syst. Evol. Microbiol.">
        <title>The Global Catalogue of Microorganisms (GCM) 10K type strain sequencing project: providing services to taxonomists for standard genome sequencing and annotation.</title>
        <authorList>
            <consortium name="The Broad Institute Genomics Platform"/>
            <consortium name="The Broad Institute Genome Sequencing Center for Infectious Disease"/>
            <person name="Wu L."/>
            <person name="Ma J."/>
        </authorList>
    </citation>
    <scope>NUCLEOTIDE SEQUENCE [LARGE SCALE GENOMIC DNA]</scope>
    <source>
        <strain evidence="3">JCM 12928</strain>
    </source>
</reference>
<feature type="signal peptide" evidence="1">
    <location>
        <begin position="1"/>
        <end position="21"/>
    </location>
</feature>
<sequence>MSAQLVMAAALALSAPGAPEAAAVQSKPGVSNRPIVDLRVCNYSGRDATVAVSYVEVGGNRFMNRGWYDVANGDCENIVSTDNANFYFYADATDDSGRNWQGSHNLCVEYPGPYTFYSAGTECQSYQELRGFVPFTAQEGGIWTWTLDP</sequence>
<organism evidence="2 3">
    <name type="scientific">Brevundimonas kwangchunensis</name>
    <dbReference type="NCBI Taxonomy" id="322163"/>
    <lineage>
        <taxon>Bacteria</taxon>
        <taxon>Pseudomonadati</taxon>
        <taxon>Pseudomonadota</taxon>
        <taxon>Alphaproteobacteria</taxon>
        <taxon>Caulobacterales</taxon>
        <taxon>Caulobacteraceae</taxon>
        <taxon>Brevundimonas</taxon>
    </lineage>
</organism>
<protein>
    <recommendedName>
        <fullName evidence="4">DUF1036 domain-containing protein</fullName>
    </recommendedName>
</protein>
<dbReference type="InterPro" id="IPR009380">
    <property type="entry name" value="DUF1036"/>
</dbReference>
<feature type="chain" id="PRO_5047240715" description="DUF1036 domain-containing protein" evidence="1">
    <location>
        <begin position="22"/>
        <end position="149"/>
    </location>
</feature>
<evidence type="ECO:0000313" key="2">
    <source>
        <dbReference type="EMBL" id="GAA0625990.1"/>
    </source>
</evidence>
<dbReference type="Proteomes" id="UP001501352">
    <property type="component" value="Unassembled WGS sequence"/>
</dbReference>
<keyword evidence="1" id="KW-0732">Signal</keyword>
<dbReference type="Pfam" id="PF06282">
    <property type="entry name" value="DUF1036"/>
    <property type="match status" value="1"/>
</dbReference>
<proteinExistence type="predicted"/>
<keyword evidence="3" id="KW-1185">Reference proteome</keyword>
<accession>A0ABP3S4V5</accession>
<evidence type="ECO:0000256" key="1">
    <source>
        <dbReference type="SAM" id="SignalP"/>
    </source>
</evidence>
<comment type="caution">
    <text evidence="2">The sequence shown here is derived from an EMBL/GenBank/DDBJ whole genome shotgun (WGS) entry which is preliminary data.</text>
</comment>
<dbReference type="EMBL" id="BAAAGA010000005">
    <property type="protein sequence ID" value="GAA0625990.1"/>
    <property type="molecule type" value="Genomic_DNA"/>
</dbReference>
<evidence type="ECO:0008006" key="4">
    <source>
        <dbReference type="Google" id="ProtNLM"/>
    </source>
</evidence>
<evidence type="ECO:0000313" key="3">
    <source>
        <dbReference type="Proteomes" id="UP001501352"/>
    </source>
</evidence>